<accession>A0ABX5GMF6</accession>
<dbReference type="EMBL" id="PYOP01000050">
    <property type="protein sequence ID" value="PSW92205.1"/>
    <property type="molecule type" value="Genomic_DNA"/>
</dbReference>
<evidence type="ECO:0000313" key="1">
    <source>
        <dbReference type="EMBL" id="PSW92205.1"/>
    </source>
</evidence>
<dbReference type="Proteomes" id="UP000241190">
    <property type="component" value="Unassembled WGS sequence"/>
</dbReference>
<proteinExistence type="predicted"/>
<name>A0ABX5GMF6_9GAMM</name>
<protein>
    <submittedName>
        <fullName evidence="1">Uncharacterized protein</fullName>
    </submittedName>
</protein>
<organism evidence="1 2">
    <name type="scientific">Photobacterium iliopiscarium</name>
    <dbReference type="NCBI Taxonomy" id="56192"/>
    <lineage>
        <taxon>Bacteria</taxon>
        <taxon>Pseudomonadati</taxon>
        <taxon>Pseudomonadota</taxon>
        <taxon>Gammaproteobacteria</taxon>
        <taxon>Vibrionales</taxon>
        <taxon>Vibrionaceae</taxon>
        <taxon>Photobacterium</taxon>
    </lineage>
</organism>
<keyword evidence="2" id="KW-1185">Reference proteome</keyword>
<reference evidence="1 2" key="1">
    <citation type="submission" date="2018-03" db="EMBL/GenBank/DDBJ databases">
        <title>Whole genome sequencing of Histamine producing bacteria.</title>
        <authorList>
            <person name="Butler K."/>
        </authorList>
    </citation>
    <scope>NUCLEOTIDE SEQUENCE [LARGE SCALE GENOMIC DNA]</scope>
    <source>
        <strain evidence="1 2">ATCC 51761</strain>
    </source>
</reference>
<gene>
    <name evidence="1" type="ORF">C9J52_19145</name>
</gene>
<dbReference type="RefSeq" id="WP_045038903.1">
    <property type="nucleotide sequence ID" value="NZ_JZSR01000070.1"/>
</dbReference>
<comment type="caution">
    <text evidence="1">The sequence shown here is derived from an EMBL/GenBank/DDBJ whole genome shotgun (WGS) entry which is preliminary data.</text>
</comment>
<sequence>MALIKNNAQKMASDDIGLGVNTDLYLQECIAISNLNWKESKKKLDSMTVKELNNFIQATEQLNLNKAGTVTFRLSVREYAQLKNIVLNQDVTQTGWLELMLDR</sequence>
<evidence type="ECO:0000313" key="2">
    <source>
        <dbReference type="Proteomes" id="UP000241190"/>
    </source>
</evidence>